<evidence type="ECO:0000256" key="1">
    <source>
        <dbReference type="ARBA" id="ARBA00004123"/>
    </source>
</evidence>
<evidence type="ECO:0000256" key="4">
    <source>
        <dbReference type="RuleBase" id="RU368021"/>
    </source>
</evidence>
<proteinExistence type="inferred from homology"/>
<comment type="caution">
    <text evidence="6">The sequence shown here is derived from an EMBL/GenBank/DDBJ whole genome shotgun (WGS) entry which is preliminary data.</text>
</comment>
<name>A0A8J5Q7Y1_9ASCO</name>
<reference evidence="6 7" key="1">
    <citation type="journal article" date="2021" name="DNA Res.">
        <title>Genome analysis of Candida subhashii reveals its hybrid nature and dual mitochondrial genome conformations.</title>
        <authorList>
            <person name="Mixao V."/>
            <person name="Hegedusova E."/>
            <person name="Saus E."/>
            <person name="Pryszcz L.P."/>
            <person name="Cillingova A."/>
            <person name="Nosek J."/>
            <person name="Gabaldon T."/>
        </authorList>
    </citation>
    <scope>NUCLEOTIDE SEQUENCE [LARGE SCALE GENOMIC DNA]</scope>
    <source>
        <strain evidence="6 7">CBS 10753</strain>
    </source>
</reference>
<organism evidence="6 7">
    <name type="scientific">[Candida] subhashii</name>
    <dbReference type="NCBI Taxonomy" id="561895"/>
    <lineage>
        <taxon>Eukaryota</taxon>
        <taxon>Fungi</taxon>
        <taxon>Dikarya</taxon>
        <taxon>Ascomycota</taxon>
        <taxon>Saccharomycotina</taxon>
        <taxon>Pichiomycetes</taxon>
        <taxon>Debaryomycetaceae</taxon>
        <taxon>Spathaspora</taxon>
    </lineage>
</organism>
<comment type="subcellular location">
    <subcellularLocation>
        <location evidence="1 4">Nucleus</location>
    </subcellularLocation>
</comment>
<dbReference type="GeneID" id="73470614"/>
<protein>
    <recommendedName>
        <fullName evidence="4">Pre-rRNA-processing protein</fullName>
    </recommendedName>
</protein>
<evidence type="ECO:0000259" key="5">
    <source>
        <dbReference type="Pfam" id="PF12333"/>
    </source>
</evidence>
<comment type="subunit">
    <text evidence="4">Component of the RIX1 complex.</text>
</comment>
<dbReference type="GO" id="GO:0005634">
    <property type="term" value="C:nucleus"/>
    <property type="evidence" value="ECO:0007669"/>
    <property type="project" value="UniProtKB-SubCell"/>
</dbReference>
<dbReference type="RefSeq" id="XP_049262917.1">
    <property type="nucleotide sequence ID" value="XM_049407708.1"/>
</dbReference>
<sequence>MGSKRKRQEKAKDFVKTKLRVGKTAAKPDNYTDTSFVAKTISLPNQSISTRSTTTKTATTTNKSQDVDLSHHLSLTKHHSSTTRKEVLNYIENHLPSNPSSYKQILTSTIPLILDESAKVRTALMSLLSASAKKQPGLLDLHIRSIILFINSAMTHIQPDIRHSSTKFLDILIEHAGESLTKGYFIKIIRSYFTLMAWNLIEDKKSNSIAISANTASLGGGTKKARIGHLEVLKKFLKVSLFAMDNSEEHDMEGLISVHPQSYRYILQSMGTPQAYASLKLFVKELPKRHDERGGSSDDSFTIKDLDSISAEDLETRKKVMVDVFMNQMIKHLKGLIKEGGEVGREANSCLSLLEELTKVE</sequence>
<accession>A0A8J5Q7Y1</accession>
<evidence type="ECO:0000256" key="3">
    <source>
        <dbReference type="ARBA" id="ARBA00023242"/>
    </source>
</evidence>
<comment type="function">
    <text evidence="4">Component of the RIX1 complex required for processing of ITS2 sequences from 35S pre-rRNA.</text>
</comment>
<keyword evidence="4" id="KW-0690">Ribosome biogenesis</keyword>
<dbReference type="GO" id="GO:0006364">
    <property type="term" value="P:rRNA processing"/>
    <property type="evidence" value="ECO:0007669"/>
    <property type="project" value="UniProtKB-UniRule"/>
</dbReference>
<comment type="similarity">
    <text evidence="4">Belongs to the IPI1/TEX10 family.</text>
</comment>
<dbReference type="AlphaFoldDB" id="A0A8J5Q7Y1"/>
<keyword evidence="3 4" id="KW-0539">Nucleus</keyword>
<dbReference type="Pfam" id="PF12333">
    <property type="entry name" value="Ipi1_N"/>
    <property type="match status" value="1"/>
</dbReference>
<dbReference type="PANTHER" id="PTHR16056">
    <property type="entry name" value="REGULATOR OF MICROTUBULE DYNAMICS PROTEIN"/>
    <property type="match status" value="1"/>
</dbReference>
<keyword evidence="7" id="KW-1185">Reference proteome</keyword>
<dbReference type="InterPro" id="IPR024679">
    <property type="entry name" value="Ipi1_N"/>
</dbReference>
<dbReference type="GO" id="GO:0120330">
    <property type="term" value="C:rixosome complex"/>
    <property type="evidence" value="ECO:0007669"/>
    <property type="project" value="UniProtKB-UniRule"/>
</dbReference>
<keyword evidence="2 4" id="KW-0698">rRNA processing</keyword>
<evidence type="ECO:0000313" key="6">
    <source>
        <dbReference type="EMBL" id="KAG7662684.1"/>
    </source>
</evidence>
<dbReference type="PANTHER" id="PTHR16056:SF2">
    <property type="entry name" value="TESTIS-EXPRESSED PROTEIN 10"/>
    <property type="match status" value="1"/>
</dbReference>
<dbReference type="Proteomes" id="UP000694255">
    <property type="component" value="Unassembled WGS sequence"/>
</dbReference>
<dbReference type="OrthoDB" id="361362at2759"/>
<gene>
    <name evidence="6" type="ORF">J8A68_003814</name>
</gene>
<dbReference type="EMBL" id="JAGSYN010000165">
    <property type="protein sequence ID" value="KAG7662684.1"/>
    <property type="molecule type" value="Genomic_DNA"/>
</dbReference>
<feature type="domain" description="Pre-rRNA-processing protein Ipi1 N-terminal" evidence="5">
    <location>
        <begin position="139"/>
        <end position="237"/>
    </location>
</feature>
<evidence type="ECO:0000256" key="2">
    <source>
        <dbReference type="ARBA" id="ARBA00022552"/>
    </source>
</evidence>
<evidence type="ECO:0000313" key="7">
    <source>
        <dbReference type="Proteomes" id="UP000694255"/>
    </source>
</evidence>